<evidence type="ECO:0000256" key="1">
    <source>
        <dbReference type="SAM" id="Coils"/>
    </source>
</evidence>
<dbReference type="EMBL" id="CP096659">
    <property type="protein sequence ID" value="UPV75065.1"/>
    <property type="molecule type" value="Genomic_DNA"/>
</dbReference>
<proteinExistence type="predicted"/>
<dbReference type="KEGG" id="halx:M0R89_03110"/>
<sequence length="301" mass="32707">MAGEDVGEPSGADDSLEGWLDAKAEELGVGRDELLARLRSGDAPEGAADAEAFEALRREFGERLSATREEFETQLAEVETDLADAEDDFDEKIQDVRDRVVQVKREADGKAPADHDHPDLRERTEGVADRADRLADELDALSESVSELDDRVETGFENYEDVLEYLTDATDDIQDRLATLAEITVELRDQTRTLTARHAARAAADELAHLANRRGVESANCGHCRETVHVGLLAEPKCPHCASTFNDVEPKQGLFGSAKLVVGDPPALEGERADWDLGSVTDADEPDVGAALDDILSEDDG</sequence>
<organism evidence="3 4">
    <name type="scientific">Halorussus limi</name>
    <dbReference type="NCBI Taxonomy" id="2938695"/>
    <lineage>
        <taxon>Archaea</taxon>
        <taxon>Methanobacteriati</taxon>
        <taxon>Methanobacteriota</taxon>
        <taxon>Stenosarchaea group</taxon>
        <taxon>Halobacteria</taxon>
        <taxon>Halobacteriales</taxon>
        <taxon>Haladaptataceae</taxon>
        <taxon>Halorussus</taxon>
    </lineage>
</organism>
<dbReference type="Proteomes" id="UP000830729">
    <property type="component" value="Chromosome"/>
</dbReference>
<gene>
    <name evidence="3" type="ORF">M0R89_03110</name>
</gene>
<evidence type="ECO:0000256" key="2">
    <source>
        <dbReference type="SAM" id="MobiDB-lite"/>
    </source>
</evidence>
<feature type="coiled-coil region" evidence="1">
    <location>
        <begin position="61"/>
        <end position="95"/>
    </location>
</feature>
<dbReference type="GeneID" id="72184155"/>
<feature type="region of interest" description="Disordered" evidence="2">
    <location>
        <begin position="104"/>
        <end position="123"/>
    </location>
</feature>
<protein>
    <recommendedName>
        <fullName evidence="5">CopG family transcriptional regulator</fullName>
    </recommendedName>
</protein>
<keyword evidence="1" id="KW-0175">Coiled coil</keyword>
<keyword evidence="4" id="KW-1185">Reference proteome</keyword>
<evidence type="ECO:0000313" key="4">
    <source>
        <dbReference type="Proteomes" id="UP000830729"/>
    </source>
</evidence>
<reference evidence="3 4" key="1">
    <citation type="submission" date="2022-04" db="EMBL/GenBank/DDBJ databases">
        <title>Diverse halophilic archaea isolated from saline environments.</title>
        <authorList>
            <person name="Cui H.-L."/>
        </authorList>
    </citation>
    <scope>NUCLEOTIDE SEQUENCE [LARGE SCALE GENOMIC DNA]</scope>
    <source>
        <strain evidence="3 4">XZYJT49</strain>
    </source>
</reference>
<dbReference type="RefSeq" id="WP_248651108.1">
    <property type="nucleotide sequence ID" value="NZ_CP096659.1"/>
</dbReference>
<accession>A0A8U0HVC9</accession>
<evidence type="ECO:0008006" key="5">
    <source>
        <dbReference type="Google" id="ProtNLM"/>
    </source>
</evidence>
<evidence type="ECO:0000313" key="3">
    <source>
        <dbReference type="EMBL" id="UPV75065.1"/>
    </source>
</evidence>
<feature type="region of interest" description="Disordered" evidence="2">
    <location>
        <begin position="271"/>
        <end position="301"/>
    </location>
</feature>
<name>A0A8U0HVC9_9EURY</name>
<dbReference type="AlphaFoldDB" id="A0A8U0HVC9"/>
<dbReference type="Gene3D" id="1.10.287.1490">
    <property type="match status" value="1"/>
</dbReference>